<evidence type="ECO:0000256" key="1">
    <source>
        <dbReference type="SAM" id="Coils"/>
    </source>
</evidence>
<sequence>MEKRQALLDATLQTTRAERDDLLKEVAAAKQSVALLKQDKDYLTRQTTELTDRGRRGDERLQQALTQLEGAKVAREEAYEKLADARYAEGARRSRGGRQDRGIARRVCFMLRLILRPNIVSYNGP</sequence>
<gene>
    <name evidence="3" type="primary">LOC106814578</name>
</gene>
<dbReference type="InterPro" id="IPR026205">
    <property type="entry name" value="PIBF1"/>
</dbReference>
<evidence type="ECO:0000313" key="2">
    <source>
        <dbReference type="Proteomes" id="UP000695022"/>
    </source>
</evidence>
<reference evidence="3" key="1">
    <citation type="submission" date="2025-08" db="UniProtKB">
        <authorList>
            <consortium name="RefSeq"/>
        </authorList>
    </citation>
    <scope>IDENTIFICATION</scope>
</reference>
<dbReference type="Proteomes" id="UP000695022">
    <property type="component" value="Unplaced"/>
</dbReference>
<organism evidence="2 3">
    <name type="scientific">Priapulus caudatus</name>
    <name type="common">Priapulid worm</name>
    <dbReference type="NCBI Taxonomy" id="37621"/>
    <lineage>
        <taxon>Eukaryota</taxon>
        <taxon>Metazoa</taxon>
        <taxon>Ecdysozoa</taxon>
        <taxon>Scalidophora</taxon>
        <taxon>Priapulida</taxon>
        <taxon>Priapulimorpha</taxon>
        <taxon>Priapulimorphida</taxon>
        <taxon>Priapulidae</taxon>
        <taxon>Priapulus</taxon>
    </lineage>
</organism>
<feature type="coiled-coil region" evidence="1">
    <location>
        <begin position="12"/>
        <end position="81"/>
    </location>
</feature>
<accession>A0ABM1EQD3</accession>
<protein>
    <submittedName>
        <fullName evidence="3">Progesterone-induced-blocking factor 1-like</fullName>
    </submittedName>
</protein>
<name>A0ABM1EQD3_PRICU</name>
<evidence type="ECO:0000313" key="3">
    <source>
        <dbReference type="RefSeq" id="XP_014674404.1"/>
    </source>
</evidence>
<dbReference type="GeneID" id="106814578"/>
<dbReference type="PANTHER" id="PTHR18950">
    <property type="entry name" value="PROGESTERONE-INDUCED BLOCKING FACTOR 1"/>
    <property type="match status" value="1"/>
</dbReference>
<keyword evidence="2" id="KW-1185">Reference proteome</keyword>
<keyword evidence="1" id="KW-0175">Coiled coil</keyword>
<dbReference type="PANTHER" id="PTHR18950:SF0">
    <property type="entry name" value="PROGESTERONE IMMUNOMODULATORY BINDING FACTOR 1"/>
    <property type="match status" value="1"/>
</dbReference>
<dbReference type="RefSeq" id="XP_014674404.1">
    <property type="nucleotide sequence ID" value="XM_014818918.1"/>
</dbReference>
<proteinExistence type="predicted"/>